<proteinExistence type="predicted"/>
<feature type="non-terminal residue" evidence="1">
    <location>
        <position position="75"/>
    </location>
</feature>
<comment type="caution">
    <text evidence="1">The sequence shown here is derived from an EMBL/GenBank/DDBJ whole genome shotgun (WGS) entry which is preliminary data.</text>
</comment>
<accession>A0AAN8X5I4</accession>
<organism evidence="1 2">
    <name type="scientific">Halocaridina rubra</name>
    <name type="common">Hawaiian red shrimp</name>
    <dbReference type="NCBI Taxonomy" id="373956"/>
    <lineage>
        <taxon>Eukaryota</taxon>
        <taxon>Metazoa</taxon>
        <taxon>Ecdysozoa</taxon>
        <taxon>Arthropoda</taxon>
        <taxon>Crustacea</taxon>
        <taxon>Multicrustacea</taxon>
        <taxon>Malacostraca</taxon>
        <taxon>Eumalacostraca</taxon>
        <taxon>Eucarida</taxon>
        <taxon>Decapoda</taxon>
        <taxon>Pleocyemata</taxon>
        <taxon>Caridea</taxon>
        <taxon>Atyoidea</taxon>
        <taxon>Atyidae</taxon>
        <taxon>Halocaridina</taxon>
    </lineage>
</organism>
<dbReference type="Proteomes" id="UP001381693">
    <property type="component" value="Unassembled WGS sequence"/>
</dbReference>
<keyword evidence="2" id="KW-1185">Reference proteome</keyword>
<evidence type="ECO:0000313" key="2">
    <source>
        <dbReference type="Proteomes" id="UP001381693"/>
    </source>
</evidence>
<gene>
    <name evidence="1" type="ORF">SK128_015789</name>
</gene>
<sequence>MRDHGPVMEKIILSATEICKRQDDEKKNKVFNHLLKYKGSSTPATKYINNKIDNIGRNNVCVANDTMVSICWYGA</sequence>
<dbReference type="AlphaFoldDB" id="A0AAN8X5I4"/>
<reference evidence="1 2" key="1">
    <citation type="submission" date="2023-11" db="EMBL/GenBank/DDBJ databases">
        <title>Halocaridina rubra genome assembly.</title>
        <authorList>
            <person name="Smith C."/>
        </authorList>
    </citation>
    <scope>NUCLEOTIDE SEQUENCE [LARGE SCALE GENOMIC DNA]</scope>
    <source>
        <strain evidence="1">EP-1</strain>
        <tissue evidence="1">Whole</tissue>
    </source>
</reference>
<protein>
    <submittedName>
        <fullName evidence="1">Uncharacterized protein</fullName>
    </submittedName>
</protein>
<dbReference type="EMBL" id="JAXCGZ010013477">
    <property type="protein sequence ID" value="KAK7072454.1"/>
    <property type="molecule type" value="Genomic_DNA"/>
</dbReference>
<evidence type="ECO:0000313" key="1">
    <source>
        <dbReference type="EMBL" id="KAK7072454.1"/>
    </source>
</evidence>
<name>A0AAN8X5I4_HALRR</name>